<feature type="transmembrane region" description="Helical" evidence="6">
    <location>
        <begin position="197"/>
        <end position="217"/>
    </location>
</feature>
<keyword evidence="5 6" id="KW-0472">Membrane</keyword>
<dbReference type="InterPro" id="IPR001248">
    <property type="entry name" value="Pur-cyt_permease"/>
</dbReference>
<feature type="transmembrane region" description="Helical" evidence="6">
    <location>
        <begin position="394"/>
        <end position="419"/>
    </location>
</feature>
<dbReference type="VEuPathDB" id="FungiDB:HMPREF1541_06263"/>
<proteinExistence type="inferred from homology"/>
<evidence type="ECO:0000256" key="5">
    <source>
        <dbReference type="ARBA" id="ARBA00023136"/>
    </source>
</evidence>
<feature type="transmembrane region" description="Helical" evidence="6">
    <location>
        <begin position="274"/>
        <end position="295"/>
    </location>
</feature>
<dbReference type="PANTHER" id="PTHR30618:SF15">
    <property type="entry name" value="NICOTINAMIDE RIBOSIDE TRANSPORTER 1-RELATED"/>
    <property type="match status" value="1"/>
</dbReference>
<dbReference type="AlphaFoldDB" id="W2RP31"/>
<accession>W2RP31</accession>
<keyword evidence="8" id="KW-1185">Reference proteome</keyword>
<evidence type="ECO:0000313" key="8">
    <source>
        <dbReference type="Proteomes" id="UP000030752"/>
    </source>
</evidence>
<dbReference type="HOGENOM" id="CLU_021555_3_0_1"/>
<dbReference type="Proteomes" id="UP000030752">
    <property type="component" value="Unassembled WGS sequence"/>
</dbReference>
<dbReference type="EMBL" id="KB822722">
    <property type="protein sequence ID" value="ETN38232.1"/>
    <property type="molecule type" value="Genomic_DNA"/>
</dbReference>
<dbReference type="InterPro" id="IPR045225">
    <property type="entry name" value="Uracil/uridine/allantoin_perm"/>
</dbReference>
<feature type="transmembrane region" description="Helical" evidence="6">
    <location>
        <begin position="118"/>
        <end position="138"/>
    </location>
</feature>
<dbReference type="PANTHER" id="PTHR30618">
    <property type="entry name" value="NCS1 FAMILY PURINE/PYRIMIDINE TRANSPORTER"/>
    <property type="match status" value="1"/>
</dbReference>
<dbReference type="GeneID" id="19973602"/>
<keyword evidence="3 6" id="KW-0812">Transmembrane</keyword>
<dbReference type="eggNOG" id="KOG2466">
    <property type="taxonomic scope" value="Eukaryota"/>
</dbReference>
<evidence type="ECO:0000256" key="6">
    <source>
        <dbReference type="SAM" id="Phobius"/>
    </source>
</evidence>
<evidence type="ECO:0000256" key="2">
    <source>
        <dbReference type="ARBA" id="ARBA00008974"/>
    </source>
</evidence>
<dbReference type="OrthoDB" id="2018619at2759"/>
<protein>
    <recommendedName>
        <fullName evidence="9">Thiamine permease</fullName>
    </recommendedName>
</protein>
<evidence type="ECO:0008006" key="9">
    <source>
        <dbReference type="Google" id="ProtNLM"/>
    </source>
</evidence>
<evidence type="ECO:0000313" key="7">
    <source>
        <dbReference type="EMBL" id="ETN38232.1"/>
    </source>
</evidence>
<dbReference type="GO" id="GO:0005886">
    <property type="term" value="C:plasma membrane"/>
    <property type="evidence" value="ECO:0007669"/>
    <property type="project" value="TreeGrafter"/>
</dbReference>
<sequence length="578" mass="63166">MSRFMKWAELPARKDIYQDQGTTKWGNHDLYPIVPSERTYGWSAYLLYWCTCAAGLSTFAIGSSYIAVGLTAGEACGAVLIGSCISSMNALFCGRAGAEKHLGYTMMARVSFGLRGMWLPLFFQLMSNMVFFGLQAVYGGQALSLMFGAMSRSWKDLANTLPASAGTDTKDLVGFFIYIILYLPVVIWIKPHKLEKFMWPAFFGTIGTVFGIMAWAVSQNGGSPGNLVSPAIEVSSSIRAFRFIQCVSSVCGVYGSAADRFSDWTRFARSKNSYILGSATAMPVCISLCALLGILTASATRARYGESMWQPLVILEFAQNEHYTAGGRALTFFAGLSIWSHQVFVNVTQNNVGAGMDLAGIWPRYISTQRGALLLTVFGVLVQPWRFFTQATVFISVISSFAVFTSVCTAILILDYWVIRKRAWKVPDLFHGGPQYIYWYFHGINLRAWFVYIVTVIPSLPGLVLSIMGRTTGAAVRIYQITYLIGFFFGMALHLTVNRLFPPPGLGINEEFHSGENISRGENGSGAAVVVIDGVSARTSDDEEEQKVGVGGVVREKGARASVSVSAAGVGEGRDVEK</sequence>
<dbReference type="Gene3D" id="1.10.4160.10">
    <property type="entry name" value="Hydantoin permease"/>
    <property type="match status" value="1"/>
</dbReference>
<feature type="transmembrane region" description="Helical" evidence="6">
    <location>
        <begin position="46"/>
        <end position="66"/>
    </location>
</feature>
<organism evidence="7 8">
    <name type="scientific">Cyphellophora europaea (strain CBS 101466)</name>
    <name type="common">Phialophora europaea</name>
    <dbReference type="NCBI Taxonomy" id="1220924"/>
    <lineage>
        <taxon>Eukaryota</taxon>
        <taxon>Fungi</taxon>
        <taxon>Dikarya</taxon>
        <taxon>Ascomycota</taxon>
        <taxon>Pezizomycotina</taxon>
        <taxon>Eurotiomycetes</taxon>
        <taxon>Chaetothyriomycetidae</taxon>
        <taxon>Chaetothyriales</taxon>
        <taxon>Cyphellophoraceae</taxon>
        <taxon>Cyphellophora</taxon>
    </lineage>
</organism>
<feature type="transmembrane region" description="Helical" evidence="6">
    <location>
        <begin position="78"/>
        <end position="98"/>
    </location>
</feature>
<evidence type="ECO:0000256" key="4">
    <source>
        <dbReference type="ARBA" id="ARBA00022989"/>
    </source>
</evidence>
<feature type="transmembrane region" description="Helical" evidence="6">
    <location>
        <begin position="481"/>
        <end position="501"/>
    </location>
</feature>
<dbReference type="Pfam" id="PF02133">
    <property type="entry name" value="Transp_cyt_pur"/>
    <property type="match status" value="1"/>
</dbReference>
<gene>
    <name evidence="7" type="ORF">HMPREF1541_06263</name>
</gene>
<reference evidence="7 8" key="1">
    <citation type="submission" date="2013-03" db="EMBL/GenBank/DDBJ databases">
        <title>The Genome Sequence of Phialophora europaea CBS 101466.</title>
        <authorList>
            <consortium name="The Broad Institute Genomics Platform"/>
            <person name="Cuomo C."/>
            <person name="de Hoog S."/>
            <person name="Gorbushina A."/>
            <person name="Walker B."/>
            <person name="Young S.K."/>
            <person name="Zeng Q."/>
            <person name="Gargeya S."/>
            <person name="Fitzgerald M."/>
            <person name="Haas B."/>
            <person name="Abouelleil A."/>
            <person name="Allen A.W."/>
            <person name="Alvarado L."/>
            <person name="Arachchi H.M."/>
            <person name="Berlin A.M."/>
            <person name="Chapman S.B."/>
            <person name="Gainer-Dewar J."/>
            <person name="Goldberg J."/>
            <person name="Griggs A."/>
            <person name="Gujja S."/>
            <person name="Hansen M."/>
            <person name="Howarth C."/>
            <person name="Imamovic A."/>
            <person name="Ireland A."/>
            <person name="Larimer J."/>
            <person name="McCowan C."/>
            <person name="Murphy C."/>
            <person name="Pearson M."/>
            <person name="Poon T.W."/>
            <person name="Priest M."/>
            <person name="Roberts A."/>
            <person name="Saif S."/>
            <person name="Shea T."/>
            <person name="Sisk P."/>
            <person name="Sykes S."/>
            <person name="Wortman J."/>
            <person name="Nusbaum C."/>
            <person name="Birren B."/>
        </authorList>
    </citation>
    <scope>NUCLEOTIDE SEQUENCE [LARGE SCALE GENOMIC DNA]</scope>
    <source>
        <strain evidence="7 8">CBS 101466</strain>
    </source>
</reference>
<comment type="similarity">
    <text evidence="2">Belongs to the purine-cytosine permease (2.A.39) family.</text>
</comment>
<keyword evidence="4 6" id="KW-1133">Transmembrane helix</keyword>
<dbReference type="InParanoid" id="W2RP31"/>
<dbReference type="GO" id="GO:0015205">
    <property type="term" value="F:nucleobase transmembrane transporter activity"/>
    <property type="evidence" value="ECO:0007669"/>
    <property type="project" value="TreeGrafter"/>
</dbReference>
<name>W2RP31_CYPE1</name>
<dbReference type="RefSeq" id="XP_008718821.1">
    <property type="nucleotide sequence ID" value="XM_008720599.1"/>
</dbReference>
<evidence type="ECO:0000256" key="1">
    <source>
        <dbReference type="ARBA" id="ARBA00004141"/>
    </source>
</evidence>
<comment type="subcellular location">
    <subcellularLocation>
        <location evidence="1">Membrane</location>
        <topology evidence="1">Multi-pass membrane protein</topology>
    </subcellularLocation>
</comment>
<feature type="transmembrane region" description="Helical" evidence="6">
    <location>
        <begin position="172"/>
        <end position="190"/>
    </location>
</feature>
<evidence type="ECO:0000256" key="3">
    <source>
        <dbReference type="ARBA" id="ARBA00022692"/>
    </source>
</evidence>
<feature type="transmembrane region" description="Helical" evidence="6">
    <location>
        <begin position="449"/>
        <end position="469"/>
    </location>
</feature>